<keyword evidence="8" id="KW-0539">Nucleus</keyword>
<proteinExistence type="inferred from homology"/>
<dbReference type="AlphaFoldDB" id="A0A061A1A5"/>
<evidence type="ECO:0000256" key="6">
    <source>
        <dbReference type="ARBA" id="ARBA00022989"/>
    </source>
</evidence>
<dbReference type="STRING" id="8022.A0A061A1A5"/>
<reference evidence="9" key="2">
    <citation type="submission" date="2014-03" db="EMBL/GenBank/DDBJ databases">
        <authorList>
            <person name="Genoscope - CEA"/>
        </authorList>
    </citation>
    <scope>NUCLEOTIDE SEQUENCE</scope>
</reference>
<dbReference type="GO" id="GO:0031965">
    <property type="term" value="C:nuclear membrane"/>
    <property type="evidence" value="ECO:0007669"/>
    <property type="project" value="UniProtKB-SubCell"/>
</dbReference>
<organism evidence="9 10">
    <name type="scientific">Oncorhynchus mykiss</name>
    <name type="common">Rainbow trout</name>
    <name type="synonym">Salmo gairdneri</name>
    <dbReference type="NCBI Taxonomy" id="8022"/>
    <lineage>
        <taxon>Eukaryota</taxon>
        <taxon>Metazoa</taxon>
        <taxon>Chordata</taxon>
        <taxon>Craniata</taxon>
        <taxon>Vertebrata</taxon>
        <taxon>Euteleostomi</taxon>
        <taxon>Actinopterygii</taxon>
        <taxon>Neopterygii</taxon>
        <taxon>Teleostei</taxon>
        <taxon>Protacanthopterygii</taxon>
        <taxon>Salmoniformes</taxon>
        <taxon>Salmonidae</taxon>
        <taxon>Salmoninae</taxon>
        <taxon>Oncorhynchus</taxon>
    </lineage>
</organism>
<keyword evidence="6" id="KW-1133">Transmembrane helix</keyword>
<dbReference type="PaxDb" id="8022-A0A061A1A5"/>
<reference evidence="9" key="1">
    <citation type="journal article" date="2014" name="Nat. Commun.">
        <title>The rainbow trout genome provides novel insights into evolution after whole-genome duplication in vertebrates.</title>
        <authorList>
            <person name="Berthelot C."/>
            <person name="Brunet F."/>
            <person name="Chalopin D."/>
            <person name="Juanchich A."/>
            <person name="Bernard M."/>
            <person name="Noel B."/>
            <person name="Bento P."/>
            <person name="Da Silva C."/>
            <person name="Labadie K."/>
            <person name="Alberti A."/>
            <person name="Aury J.M."/>
            <person name="Louis A."/>
            <person name="Dehais P."/>
            <person name="Bardou P."/>
            <person name="Montfort J."/>
            <person name="Klopp C."/>
            <person name="Cabau C."/>
            <person name="Gaspin C."/>
            <person name="Thorgaard G.H."/>
            <person name="Boussaha M."/>
            <person name="Quillet E."/>
            <person name="Guyomard R."/>
            <person name="Galiana D."/>
            <person name="Bobe J."/>
            <person name="Volff J.N."/>
            <person name="Genet C."/>
            <person name="Wincker P."/>
            <person name="Jaillon O."/>
            <person name="Roest Crollius H."/>
            <person name="Guiguen Y."/>
        </authorList>
    </citation>
    <scope>NUCLEOTIDE SEQUENCE [LARGE SCALE GENOMIC DNA]</scope>
</reference>
<evidence type="ECO:0000256" key="5">
    <source>
        <dbReference type="ARBA" id="ARBA00022824"/>
    </source>
</evidence>
<evidence type="ECO:0000256" key="7">
    <source>
        <dbReference type="ARBA" id="ARBA00023136"/>
    </source>
</evidence>
<dbReference type="Proteomes" id="UP000193380">
    <property type="component" value="Unassembled WGS sequence"/>
</dbReference>
<sequence length="35" mass="4378">MKRRNADCSKLRRPLKRNRITEGIYSRYRRKERGL</sequence>
<name>A0A061A1A5_ONCMY</name>
<dbReference type="Pfam" id="PF09726">
    <property type="entry name" value="Macoilin"/>
    <property type="match status" value="1"/>
</dbReference>
<evidence type="ECO:0000256" key="3">
    <source>
        <dbReference type="ARBA" id="ARBA00008298"/>
    </source>
</evidence>
<evidence type="ECO:0000256" key="8">
    <source>
        <dbReference type="ARBA" id="ARBA00023242"/>
    </source>
</evidence>
<comment type="subcellular location">
    <subcellularLocation>
        <location evidence="1">Nucleus membrane</location>
        <topology evidence="1">Multi-pass membrane protein</topology>
    </subcellularLocation>
    <subcellularLocation>
        <location evidence="2">Rough endoplasmic reticulum membrane</location>
        <topology evidence="2">Multi-pass membrane protein</topology>
    </subcellularLocation>
</comment>
<accession>A0A061A1A5</accession>
<comment type="similarity">
    <text evidence="3">Belongs to the macoilin family.</text>
</comment>
<evidence type="ECO:0000313" key="9">
    <source>
        <dbReference type="EMBL" id="CDR15110.1"/>
    </source>
</evidence>
<dbReference type="GO" id="GO:0030867">
    <property type="term" value="C:rough endoplasmic reticulum membrane"/>
    <property type="evidence" value="ECO:0007669"/>
    <property type="project" value="UniProtKB-SubCell"/>
</dbReference>
<evidence type="ECO:0000256" key="4">
    <source>
        <dbReference type="ARBA" id="ARBA00022692"/>
    </source>
</evidence>
<keyword evidence="4" id="KW-0812">Transmembrane</keyword>
<evidence type="ECO:0000256" key="1">
    <source>
        <dbReference type="ARBA" id="ARBA00004232"/>
    </source>
</evidence>
<protein>
    <submittedName>
        <fullName evidence="9">Uncharacterized protein</fullName>
    </submittedName>
</protein>
<evidence type="ECO:0000256" key="2">
    <source>
        <dbReference type="ARBA" id="ARBA00004269"/>
    </source>
</evidence>
<dbReference type="GO" id="GO:0023041">
    <property type="term" value="P:neuronal signal transduction"/>
    <property type="evidence" value="ECO:0007669"/>
    <property type="project" value="InterPro"/>
</dbReference>
<dbReference type="EMBL" id="FR972664">
    <property type="protein sequence ID" value="CDR15110.1"/>
    <property type="molecule type" value="Genomic_DNA"/>
</dbReference>
<dbReference type="InterPro" id="IPR019130">
    <property type="entry name" value="Macoilin"/>
</dbReference>
<keyword evidence="5" id="KW-0256">Endoplasmic reticulum</keyword>
<gene>
    <name evidence="9" type="ORF">GSONMT00027514001</name>
</gene>
<keyword evidence="7" id="KW-0472">Membrane</keyword>
<evidence type="ECO:0000313" key="10">
    <source>
        <dbReference type="Proteomes" id="UP000193380"/>
    </source>
</evidence>